<evidence type="ECO:0000256" key="6">
    <source>
        <dbReference type="SAM" id="MobiDB-lite"/>
    </source>
</evidence>
<keyword evidence="1" id="KW-0479">Metal-binding</keyword>
<evidence type="ECO:0000256" key="1">
    <source>
        <dbReference type="ARBA" id="ARBA00022723"/>
    </source>
</evidence>
<dbReference type="InterPro" id="IPR011047">
    <property type="entry name" value="Quinoprotein_ADH-like_sf"/>
</dbReference>
<dbReference type="GO" id="GO:0008270">
    <property type="term" value="F:zinc ion binding"/>
    <property type="evidence" value="ECO:0007669"/>
    <property type="project" value="UniProtKB-KW"/>
</dbReference>
<evidence type="ECO:0000259" key="7">
    <source>
        <dbReference type="PROSITE" id="PS50950"/>
    </source>
</evidence>
<evidence type="ECO:0000256" key="2">
    <source>
        <dbReference type="ARBA" id="ARBA00022771"/>
    </source>
</evidence>
<keyword evidence="4 5" id="KW-0238">DNA-binding</keyword>
<evidence type="ECO:0000256" key="5">
    <source>
        <dbReference type="PROSITE-ProRule" id="PRU00309"/>
    </source>
</evidence>
<feature type="region of interest" description="Disordered" evidence="6">
    <location>
        <begin position="708"/>
        <end position="730"/>
    </location>
</feature>
<dbReference type="SMART" id="SM00692">
    <property type="entry name" value="DM3"/>
    <property type="match status" value="1"/>
</dbReference>
<keyword evidence="9" id="KW-1185">Reference proteome</keyword>
<dbReference type="InterPro" id="IPR058545">
    <property type="entry name" value="Beta-prop_EMC1_1st"/>
</dbReference>
<evidence type="ECO:0000313" key="8">
    <source>
        <dbReference type="EMBL" id="CAG2210940.1"/>
    </source>
</evidence>
<dbReference type="PANTHER" id="PTHR31751:SF42">
    <property type="entry name" value="PROTEIN CBG10204"/>
    <property type="match status" value="1"/>
</dbReference>
<feature type="domain" description="THAP-type" evidence="7">
    <location>
        <begin position="708"/>
        <end position="799"/>
    </location>
</feature>
<dbReference type="SMART" id="SM00980">
    <property type="entry name" value="THAP"/>
    <property type="match status" value="1"/>
</dbReference>
<comment type="caution">
    <text evidence="8">The sequence shown here is derived from an EMBL/GenBank/DDBJ whole genome shotgun (WGS) entry which is preliminary data.</text>
</comment>
<dbReference type="EMBL" id="CAJPWZ010001248">
    <property type="protein sequence ID" value="CAG2210940.1"/>
    <property type="molecule type" value="Genomic_DNA"/>
</dbReference>
<feature type="compositionally biased region" description="Acidic residues" evidence="6">
    <location>
        <begin position="463"/>
        <end position="478"/>
    </location>
</feature>
<evidence type="ECO:0000256" key="4">
    <source>
        <dbReference type="ARBA" id="ARBA00023125"/>
    </source>
</evidence>
<proteinExistence type="predicted"/>
<gene>
    <name evidence="8" type="ORF">MEDL_25036</name>
</gene>
<feature type="compositionally biased region" description="Low complexity" evidence="6">
    <location>
        <begin position="969"/>
        <end position="978"/>
    </location>
</feature>
<dbReference type="PANTHER" id="PTHR31751">
    <property type="entry name" value="SI:CH211-108C17.2-RELATED-RELATED"/>
    <property type="match status" value="1"/>
</dbReference>
<feature type="region of interest" description="Disordered" evidence="6">
    <location>
        <begin position="455"/>
        <end position="478"/>
    </location>
</feature>
<sequence>MLVLFNETAAQYYLRSKRALKNSYLALPFSIAKTTLSADGQAAWRQILEDNDRGTIDAVFHQDKYFVGVCGGGRYVRSWKVETGALSWENTVHHIARPGADIKIKGNDQVVALTPSGVYSYDLMNGKQKWKFSLPNSDGTVFDRVIVRGNEVIAIGHLPGAHVTIVKANNEGVISSQKSIPAAWINKETRQQLLLVLQTGHFLTLQLLDLVSGPVFKPTDISELGLAPSGPVVLEPVSNRGDYPELLIRLGRNDLAILKIVKNELQVVKQLPGVSAAEVTKLDNKESITDITEIWRQELTLTGYDLESGGEITDLKQKISAGLSHGLPLKVYGYLVRKEGWKNRIQNLLYSQKTTLSKWYREWVNTNNCLDVFFFAIWLLLYICMVSWTNEEAMAYIMSVEMIDLPVSENQAKFEEEFGSHKDDIGTMFVKRLSTQLSQLKTFLQKQLHKLQGHRHHLMENSDGSDEEEEDDEDEEMTRDEFNLNKMIVIVTSAGKVYGMKSTNGKIAWSHFMPKLSPFDRYKKSLPLFVQRTTAHFPNPPQCAILGRDMKTGHGVLYAFNPITGVALSDMPPEGLDLGYNVQQAYMVGEMDENFLKGIVLMDSKNQIHVYPPSYKSVASRIHSSLYMMVVDLDTGMLNGYRVGKDLKGEKVWNVNLQKKQQIIKDVVFKRYNEHVHSQGRVLGDRSVLYKYINPNLAVVVAEGEDTSSSSQKTYGCSTRPSNGKSLHSFPDPVKKKELCQTWIYNLNLQEASFTSTKNKVVCEDHFETSCFEGNMMGRLLGFTSKLRRLKSDAVPTVFAFDQNCRVYSNQQTRKRVLNEIHVPNNNGIIDNQQKSVLIESKGSSQMCFILFLNTDKFISEDCNIPLKKKKHILKAEEGNVRGLLKPIMVDVGVQTLSPQQLQTDLSTSSTDHSYFQTALLTQPLDTAFISSPQKDPNASDESKPSPPPSPEKPDSDYSYIPSDESHESNQSTSSDSSQQISTEAKCLAFESSMRSLFTRVVCSECGVAVSADESMITYNGTSMKVKFLCMEGHQTFWESQPLVNSKPAGNLMVATAIVLSGETFTRISHFADILSLKFIGPTQFYSIQKHITIPAIDQFYHMQRDVILQQLQGKQLILGGDGRCDSPGFSAKYCTYTFMDTKTGVIPDFNLVQVSETTSSNKMELIGFQRSLASIEAANLNVGVIVTDRHVQIRRAMKTDHSDKAHQFDVWHMSKSIKKKILAIKPKKLLAEIKPWIPSICNHIWWCSRQADGNPDKMEETWKSLLFHISNRHSFPGKIITKCGHPPLTEDALRKKKWLNKDSQSYAALEKVLTDKLIIRDISHLDLFCHTGALETYHSMMLKYCPKRLEFEYASMVARTQLAVVDNNLNIGRRQKTNANGELSFSTRCPKSTGRWTARKVYEKKDYGFKSDILQCAVTSQMEGIKKKTTHQLKSLSLPANISKDPAPCKEDLVDDHRSRFS</sequence>
<reference evidence="8" key="1">
    <citation type="submission" date="2021-03" db="EMBL/GenBank/DDBJ databases">
        <authorList>
            <person name="Bekaert M."/>
        </authorList>
    </citation>
    <scope>NUCLEOTIDE SEQUENCE</scope>
</reference>
<dbReference type="OrthoDB" id="28092at2759"/>
<dbReference type="Pfam" id="PF25293">
    <property type="entry name" value="Beta-prop_EMC1_N"/>
    <property type="match status" value="1"/>
</dbReference>
<organism evidence="8 9">
    <name type="scientific">Mytilus edulis</name>
    <name type="common">Blue mussel</name>
    <dbReference type="NCBI Taxonomy" id="6550"/>
    <lineage>
        <taxon>Eukaryota</taxon>
        <taxon>Metazoa</taxon>
        <taxon>Spiralia</taxon>
        <taxon>Lophotrochozoa</taxon>
        <taxon>Mollusca</taxon>
        <taxon>Bivalvia</taxon>
        <taxon>Autobranchia</taxon>
        <taxon>Pteriomorphia</taxon>
        <taxon>Mytilida</taxon>
        <taxon>Mytiloidea</taxon>
        <taxon>Mytilidae</taxon>
        <taxon>Mytilinae</taxon>
        <taxon>Mytilus</taxon>
    </lineage>
</organism>
<dbReference type="Pfam" id="PF05485">
    <property type="entry name" value="THAP"/>
    <property type="match status" value="1"/>
</dbReference>
<dbReference type="SUPFAM" id="SSF50998">
    <property type="entry name" value="Quinoprotein alcohol dehydrogenase-like"/>
    <property type="match status" value="1"/>
</dbReference>
<name>A0A8S3RR53_MYTED</name>
<dbReference type="Gene3D" id="2.130.10.10">
    <property type="entry name" value="YVTN repeat-like/Quinoprotein amine dehydrogenase"/>
    <property type="match status" value="1"/>
</dbReference>
<evidence type="ECO:0000313" key="9">
    <source>
        <dbReference type="Proteomes" id="UP000683360"/>
    </source>
</evidence>
<evidence type="ECO:0000256" key="3">
    <source>
        <dbReference type="ARBA" id="ARBA00022833"/>
    </source>
</evidence>
<dbReference type="InterPro" id="IPR015943">
    <property type="entry name" value="WD40/YVTN_repeat-like_dom_sf"/>
</dbReference>
<keyword evidence="2 5" id="KW-0863">Zinc-finger</keyword>
<keyword evidence="3" id="KW-0862">Zinc</keyword>
<dbReference type="GO" id="GO:0003677">
    <property type="term" value="F:DNA binding"/>
    <property type="evidence" value="ECO:0007669"/>
    <property type="project" value="UniProtKB-UniRule"/>
</dbReference>
<protein>
    <submittedName>
        <fullName evidence="8">EMC1</fullName>
    </submittedName>
</protein>
<feature type="region of interest" description="Disordered" evidence="6">
    <location>
        <begin position="929"/>
        <end position="978"/>
    </location>
</feature>
<accession>A0A8S3RR53</accession>
<dbReference type="PROSITE" id="PS50950">
    <property type="entry name" value="ZF_THAP"/>
    <property type="match status" value="1"/>
</dbReference>
<dbReference type="SUPFAM" id="SSF57716">
    <property type="entry name" value="Glucocorticoid receptor-like (DNA-binding domain)"/>
    <property type="match status" value="1"/>
</dbReference>
<feature type="compositionally biased region" description="Polar residues" evidence="6">
    <location>
        <begin position="708"/>
        <end position="726"/>
    </location>
</feature>
<dbReference type="Proteomes" id="UP000683360">
    <property type="component" value="Unassembled WGS sequence"/>
</dbReference>
<dbReference type="InterPro" id="IPR006612">
    <property type="entry name" value="THAP_Znf"/>
</dbReference>